<sequence>CKQLRKVTLLTEDYQPIITVSKNGSNN</sequence>
<gene>
    <name evidence="1" type="ORF">TNIN_21811</name>
</gene>
<dbReference type="Proteomes" id="UP000886998">
    <property type="component" value="Unassembled WGS sequence"/>
</dbReference>
<protein>
    <submittedName>
        <fullName evidence="1">Uncharacterized protein</fullName>
    </submittedName>
</protein>
<dbReference type="EMBL" id="BMAV01017795">
    <property type="protein sequence ID" value="GFY69767.1"/>
    <property type="molecule type" value="Genomic_DNA"/>
</dbReference>
<name>A0A8X6YFN3_9ARAC</name>
<organism evidence="1 2">
    <name type="scientific">Trichonephila inaurata madagascariensis</name>
    <dbReference type="NCBI Taxonomy" id="2747483"/>
    <lineage>
        <taxon>Eukaryota</taxon>
        <taxon>Metazoa</taxon>
        <taxon>Ecdysozoa</taxon>
        <taxon>Arthropoda</taxon>
        <taxon>Chelicerata</taxon>
        <taxon>Arachnida</taxon>
        <taxon>Araneae</taxon>
        <taxon>Araneomorphae</taxon>
        <taxon>Entelegynae</taxon>
        <taxon>Araneoidea</taxon>
        <taxon>Nephilidae</taxon>
        <taxon>Trichonephila</taxon>
        <taxon>Trichonephila inaurata</taxon>
    </lineage>
</organism>
<evidence type="ECO:0000313" key="1">
    <source>
        <dbReference type="EMBL" id="GFY69767.1"/>
    </source>
</evidence>
<evidence type="ECO:0000313" key="2">
    <source>
        <dbReference type="Proteomes" id="UP000886998"/>
    </source>
</evidence>
<feature type="non-terminal residue" evidence="1">
    <location>
        <position position="27"/>
    </location>
</feature>
<comment type="caution">
    <text evidence="1">The sequence shown here is derived from an EMBL/GenBank/DDBJ whole genome shotgun (WGS) entry which is preliminary data.</text>
</comment>
<dbReference type="AlphaFoldDB" id="A0A8X6YFN3"/>
<reference evidence="1" key="1">
    <citation type="submission" date="2020-08" db="EMBL/GenBank/DDBJ databases">
        <title>Multicomponent nature underlies the extraordinary mechanical properties of spider dragline silk.</title>
        <authorList>
            <person name="Kono N."/>
            <person name="Nakamura H."/>
            <person name="Mori M."/>
            <person name="Yoshida Y."/>
            <person name="Ohtoshi R."/>
            <person name="Malay A.D."/>
            <person name="Moran D.A.P."/>
            <person name="Tomita M."/>
            <person name="Numata K."/>
            <person name="Arakawa K."/>
        </authorList>
    </citation>
    <scope>NUCLEOTIDE SEQUENCE</scope>
</reference>
<keyword evidence="2" id="KW-1185">Reference proteome</keyword>
<proteinExistence type="predicted"/>
<accession>A0A8X6YFN3</accession>